<name>A0ABR4JVM4_9EURO</name>
<evidence type="ECO:0000313" key="2">
    <source>
        <dbReference type="EMBL" id="KAL2844119.1"/>
    </source>
</evidence>
<feature type="region of interest" description="Disordered" evidence="1">
    <location>
        <begin position="79"/>
        <end position="98"/>
    </location>
</feature>
<comment type="caution">
    <text evidence="2">The sequence shown here is derived from an EMBL/GenBank/DDBJ whole genome shotgun (WGS) entry which is preliminary data.</text>
</comment>
<evidence type="ECO:0000256" key="1">
    <source>
        <dbReference type="SAM" id="MobiDB-lite"/>
    </source>
</evidence>
<gene>
    <name evidence="2" type="ORF">BJY01DRAFT_248361</name>
</gene>
<dbReference type="Proteomes" id="UP001610446">
    <property type="component" value="Unassembled WGS sequence"/>
</dbReference>
<dbReference type="EMBL" id="JBFXLU010000084">
    <property type="protein sequence ID" value="KAL2844119.1"/>
    <property type="molecule type" value="Genomic_DNA"/>
</dbReference>
<accession>A0ABR4JVM4</accession>
<protein>
    <submittedName>
        <fullName evidence="2">Uncharacterized protein</fullName>
    </submittedName>
</protein>
<proteinExistence type="predicted"/>
<evidence type="ECO:0000313" key="3">
    <source>
        <dbReference type="Proteomes" id="UP001610446"/>
    </source>
</evidence>
<reference evidence="2 3" key="1">
    <citation type="submission" date="2024-07" db="EMBL/GenBank/DDBJ databases">
        <title>Section-level genome sequencing and comparative genomics of Aspergillus sections Usti and Cavernicolus.</title>
        <authorList>
            <consortium name="Lawrence Berkeley National Laboratory"/>
            <person name="Nybo J.L."/>
            <person name="Vesth T.C."/>
            <person name="Theobald S."/>
            <person name="Frisvad J.C."/>
            <person name="Larsen T.O."/>
            <person name="Kjaerboelling I."/>
            <person name="Rothschild-Mancinelli K."/>
            <person name="Lyhne E.K."/>
            <person name="Kogle M.E."/>
            <person name="Barry K."/>
            <person name="Clum A."/>
            <person name="Na H."/>
            <person name="Ledsgaard L."/>
            <person name="Lin J."/>
            <person name="Lipzen A."/>
            <person name="Kuo A."/>
            <person name="Riley R."/>
            <person name="Mondo S."/>
            <person name="Labutti K."/>
            <person name="Haridas S."/>
            <person name="Pangalinan J."/>
            <person name="Salamov A.A."/>
            <person name="Simmons B.A."/>
            <person name="Magnuson J.K."/>
            <person name="Chen J."/>
            <person name="Drula E."/>
            <person name="Henrissat B."/>
            <person name="Wiebenga A."/>
            <person name="Lubbers R.J."/>
            <person name="Gomes A.C."/>
            <person name="Makela M.R."/>
            <person name="Stajich J."/>
            <person name="Grigoriev I.V."/>
            <person name="Mortensen U.H."/>
            <person name="De Vries R.P."/>
            <person name="Baker S.E."/>
            <person name="Andersen M.R."/>
        </authorList>
    </citation>
    <scope>NUCLEOTIDE SEQUENCE [LARGE SCALE GENOMIC DNA]</scope>
    <source>
        <strain evidence="2 3">CBS 123904</strain>
    </source>
</reference>
<feature type="compositionally biased region" description="Polar residues" evidence="1">
    <location>
        <begin position="79"/>
        <end position="88"/>
    </location>
</feature>
<keyword evidence="3" id="KW-1185">Reference proteome</keyword>
<organism evidence="2 3">
    <name type="scientific">Aspergillus pseudoustus</name>
    <dbReference type="NCBI Taxonomy" id="1810923"/>
    <lineage>
        <taxon>Eukaryota</taxon>
        <taxon>Fungi</taxon>
        <taxon>Dikarya</taxon>
        <taxon>Ascomycota</taxon>
        <taxon>Pezizomycotina</taxon>
        <taxon>Eurotiomycetes</taxon>
        <taxon>Eurotiomycetidae</taxon>
        <taxon>Eurotiales</taxon>
        <taxon>Aspergillaceae</taxon>
        <taxon>Aspergillus</taxon>
        <taxon>Aspergillus subgen. Nidulantes</taxon>
    </lineage>
</organism>
<sequence length="185" mass="20338">MRLCSYLRRSLLSSSFVPFIVTFLHVIAAKDRNSISLLQQVLDALQTFRATSCVSENLYQICGTFTQVASKLVSSQQWPPTMDGVNTTQQQQQQQQNHGQDSLHLSDISYTPSIFGFFQHALFAGASQDAGLGTTVVIDLGYTANMLNDWLRGPPFLWEGHDTGMGLGQVGAEEELSHLLGLATL</sequence>